<name>A0A2C6WNB2_9STAP</name>
<keyword evidence="3" id="KW-0378">Hydrolase</keyword>
<dbReference type="Proteomes" id="UP000223828">
    <property type="component" value="Unassembled WGS sequence"/>
</dbReference>
<dbReference type="RefSeq" id="WP_099090968.1">
    <property type="nucleotide sequence ID" value="NZ_CP093217.1"/>
</dbReference>
<feature type="transmembrane region" description="Helical" evidence="1">
    <location>
        <begin position="29"/>
        <end position="57"/>
    </location>
</feature>
<dbReference type="EMBL" id="MRZN01000020">
    <property type="protein sequence ID" value="PHK48937.1"/>
    <property type="molecule type" value="Genomic_DNA"/>
</dbReference>
<feature type="transmembrane region" description="Helical" evidence="1">
    <location>
        <begin position="239"/>
        <end position="259"/>
    </location>
</feature>
<dbReference type="AlphaFoldDB" id="A0A2C6WNB2"/>
<dbReference type="EMBL" id="CP093217">
    <property type="protein sequence ID" value="UQW81975.1"/>
    <property type="molecule type" value="Genomic_DNA"/>
</dbReference>
<protein>
    <submittedName>
        <fullName evidence="3">CPBP family intramembrane metalloprotease</fullName>
    </submittedName>
</protein>
<dbReference type="InterPro" id="IPR052710">
    <property type="entry name" value="CAAX_protease"/>
</dbReference>
<gene>
    <name evidence="3" type="ORF">BTJ66_10825</name>
    <name evidence="4" type="ORF">MNY58_02380</name>
</gene>
<dbReference type="GO" id="GO:0004175">
    <property type="term" value="F:endopeptidase activity"/>
    <property type="evidence" value="ECO:0007669"/>
    <property type="project" value="UniProtKB-ARBA"/>
</dbReference>
<keyword evidence="1" id="KW-0812">Transmembrane</keyword>
<reference evidence="4" key="4">
    <citation type="submission" date="2022-03" db="EMBL/GenBank/DDBJ databases">
        <title>Complete Genome Sequence of Staphylococcus edaphicus strain CCM 8731.</title>
        <authorList>
            <person name="Rimmer C.O."/>
            <person name="Thomas J.C."/>
        </authorList>
    </citation>
    <scope>NUCLEOTIDE SEQUENCE</scope>
    <source>
        <strain evidence="4">CCM 8731</strain>
    </source>
</reference>
<dbReference type="PANTHER" id="PTHR36435">
    <property type="entry name" value="SLR1288 PROTEIN"/>
    <property type="match status" value="1"/>
</dbReference>
<feature type="transmembrane region" description="Helical" evidence="1">
    <location>
        <begin position="157"/>
        <end position="178"/>
    </location>
</feature>
<keyword evidence="3" id="KW-0482">Metalloprotease</keyword>
<dbReference type="GO" id="GO:0008237">
    <property type="term" value="F:metallopeptidase activity"/>
    <property type="evidence" value="ECO:0007669"/>
    <property type="project" value="UniProtKB-KW"/>
</dbReference>
<dbReference type="PANTHER" id="PTHR36435:SF1">
    <property type="entry name" value="CAAX AMINO TERMINAL PROTEASE FAMILY PROTEIN"/>
    <property type="match status" value="1"/>
</dbReference>
<feature type="transmembrane region" description="Helical" evidence="1">
    <location>
        <begin position="109"/>
        <end position="130"/>
    </location>
</feature>
<dbReference type="GO" id="GO:0080120">
    <property type="term" value="P:CAAX-box protein maturation"/>
    <property type="evidence" value="ECO:0007669"/>
    <property type="project" value="UniProtKB-ARBA"/>
</dbReference>
<reference evidence="3" key="3">
    <citation type="submission" date="2017-10" db="EMBL/GenBank/DDBJ databases">
        <authorList>
            <person name="Vrbovska V."/>
            <person name="Kovarovic V."/>
            <person name="Indrakova A."/>
        </authorList>
    </citation>
    <scope>NUCLEOTIDE SEQUENCE</scope>
    <source>
        <strain evidence="3">CCM 8730</strain>
    </source>
</reference>
<evidence type="ECO:0000313" key="4">
    <source>
        <dbReference type="EMBL" id="UQW81975.1"/>
    </source>
</evidence>
<evidence type="ECO:0000259" key="2">
    <source>
        <dbReference type="Pfam" id="PF02517"/>
    </source>
</evidence>
<keyword evidence="1" id="KW-1133">Transmembrane helix</keyword>
<sequence>MTGKSISSAESNLQNRSEWSSKKIVKRDFWLIPIYLVANNIIPLLLLASLYIVFTLFDFKNEALLSDENILITASVIAEIVILYSFYLMHFKDHLIVITRNRFKAIRKYFFIIVGTYVMTLGLISLYEWMVEFLPESLQFNETQNQMLLEEMFDNNLMLPFLFVDIVILTPIIEELLFRHLIIHELGKKITYTVASILSVILFAGVHVLGANSPFEIGSYLIIGAGLVFVYVKSGMNLAVSITLHALNNLVSFIAIVLLK</sequence>
<organism evidence="3 5">
    <name type="scientific">Staphylococcus edaphicus</name>
    <dbReference type="NCBI Taxonomy" id="1955013"/>
    <lineage>
        <taxon>Bacteria</taxon>
        <taxon>Bacillati</taxon>
        <taxon>Bacillota</taxon>
        <taxon>Bacilli</taxon>
        <taxon>Bacillales</taxon>
        <taxon>Staphylococcaceae</taxon>
        <taxon>Staphylococcus</taxon>
    </lineage>
</organism>
<dbReference type="Pfam" id="PF02517">
    <property type="entry name" value="Rce1-like"/>
    <property type="match status" value="1"/>
</dbReference>
<evidence type="ECO:0000313" key="5">
    <source>
        <dbReference type="Proteomes" id="UP000223828"/>
    </source>
</evidence>
<reference evidence="5" key="2">
    <citation type="submission" date="2017-10" db="EMBL/GenBank/DDBJ databases">
        <title>Staphylococcus edaphicus sp. nov., isolated in Antarctica, harbouring mecC gene and genomic islands essential in adaptation to extreme environment.</title>
        <authorList>
            <person name="Pantucek R."/>
            <person name="Sedlacek I."/>
            <person name="Indrakova A."/>
            <person name="Vrbovska V."/>
            <person name="Maslanova I."/>
            <person name="Kovarovic V."/>
            <person name="Svec P."/>
            <person name="Kralova S."/>
            <person name="Kristofova L."/>
            <person name="Keklakova J."/>
            <person name="Petras P."/>
            <person name="Doskar J."/>
        </authorList>
    </citation>
    <scope>NUCLEOTIDE SEQUENCE [LARGE SCALE GENOMIC DNA]</scope>
    <source>
        <strain evidence="5">CCM 5085</strain>
    </source>
</reference>
<evidence type="ECO:0000313" key="6">
    <source>
        <dbReference type="Proteomes" id="UP001056588"/>
    </source>
</evidence>
<reference evidence="3" key="1">
    <citation type="journal article" date="2017" name="Appl. Environ. Microbiol.">
        <title>Staphylococcus edaphicus sp. nov., isolated in Antarctica, harbours mecC gene and genomic islands with suspected role in adaptation to extreme environment.</title>
        <authorList>
            <person name="Pantucek R."/>
            <person name="Sedlacek I."/>
            <person name="Indrakova A."/>
            <person name="Vrbovska V."/>
            <person name="Maslanova I."/>
            <person name="Kovarovic V."/>
            <person name="Svec P."/>
            <person name="Kralova S."/>
            <person name="Kristofova L."/>
            <person name="Keklakova J."/>
            <person name="Petras P."/>
            <person name="Doskar J."/>
        </authorList>
    </citation>
    <scope>NUCLEOTIDE SEQUENCE</scope>
    <source>
        <strain evidence="3">CCM 8730</strain>
    </source>
</reference>
<feature type="transmembrane region" description="Helical" evidence="1">
    <location>
        <begin position="69"/>
        <end position="88"/>
    </location>
</feature>
<dbReference type="OrthoDB" id="2411709at2"/>
<dbReference type="InterPro" id="IPR003675">
    <property type="entry name" value="Rce1/LyrA-like_dom"/>
</dbReference>
<evidence type="ECO:0000256" key="1">
    <source>
        <dbReference type="SAM" id="Phobius"/>
    </source>
</evidence>
<keyword evidence="1" id="KW-0472">Membrane</keyword>
<accession>A0A2C6WNB2</accession>
<feature type="transmembrane region" description="Helical" evidence="1">
    <location>
        <begin position="190"/>
        <end position="209"/>
    </location>
</feature>
<proteinExistence type="predicted"/>
<keyword evidence="3" id="KW-0645">Protease</keyword>
<keyword evidence="6" id="KW-1185">Reference proteome</keyword>
<feature type="domain" description="CAAX prenyl protease 2/Lysostaphin resistance protein A-like" evidence="2">
    <location>
        <begin position="159"/>
        <end position="251"/>
    </location>
</feature>
<dbReference type="Proteomes" id="UP001056588">
    <property type="component" value="Chromosome"/>
</dbReference>
<feature type="transmembrane region" description="Helical" evidence="1">
    <location>
        <begin position="215"/>
        <end position="232"/>
    </location>
</feature>
<evidence type="ECO:0000313" key="3">
    <source>
        <dbReference type="EMBL" id="PHK48937.1"/>
    </source>
</evidence>